<evidence type="ECO:0000313" key="1">
    <source>
        <dbReference type="EMBL" id="EFC35960.1"/>
    </source>
</evidence>
<dbReference type="AlphaFoldDB" id="D2W4P0"/>
<organism evidence="2">
    <name type="scientific">Naegleria gruberi</name>
    <name type="common">Amoeba</name>
    <dbReference type="NCBI Taxonomy" id="5762"/>
    <lineage>
        <taxon>Eukaryota</taxon>
        <taxon>Discoba</taxon>
        <taxon>Heterolobosea</taxon>
        <taxon>Tetramitia</taxon>
        <taxon>Eutetramitia</taxon>
        <taxon>Vahlkampfiidae</taxon>
        <taxon>Naegleria</taxon>
    </lineage>
</organism>
<dbReference type="GeneID" id="8860810"/>
<gene>
    <name evidence="1" type="ORF">NAEGRDRAFT_76375</name>
</gene>
<accession>D2W4P0</accession>
<dbReference type="RefSeq" id="XP_002668704.1">
    <property type="nucleotide sequence ID" value="XM_002668658.1"/>
</dbReference>
<dbReference type="KEGG" id="ngr:NAEGRDRAFT_76375"/>
<dbReference type="InParanoid" id="D2W4P0"/>
<dbReference type="VEuPathDB" id="AmoebaDB:NAEGRDRAFT_76375"/>
<proteinExistence type="predicted"/>
<keyword evidence="2" id="KW-1185">Reference proteome</keyword>
<evidence type="ECO:0000313" key="2">
    <source>
        <dbReference type="Proteomes" id="UP000006671"/>
    </source>
</evidence>
<sequence length="437" mass="49913">MKRGHYDVDTVLPEMEQDYKKRKLTIPVSTVRKMNNTEVVEMMRNVGLDENTIKCLDQTFTGALVFLTVLFLKDIMKREEEHGWWKEALDEILPSCNNNMKAAEEIICLLVRLYVPREQDLGWVEAKLSKVDRNGTNWVNELYDEAFEYVKSFDSQRPLEPIEEFIEKNFKSDNVKYCSLNLVSHETFAGPLPIKFGTLAKHYLPFIPSLQIESNNDKILERTSCKTVTTIIAPSGTGKTSLMIRRLCKTAGLLLTGTATYEHDSHETTDSTIRTLISCLNSRVNAFGYIRHAVQILLISKLTYLLLLIEKNLLAYLDKKSSSTKANNAENKEDGKSVTVIDSMLDLDWEEDFSTGLLSDDEVNQYLREINKSSMKNANGKSLKNWTDSELMVYLAFNQIPENVVLKLFEKHIGGDYFVTSNVTHEQLAIDCSIDEE</sequence>
<reference evidence="1 2" key="1">
    <citation type="journal article" date="2010" name="Cell">
        <title>The genome of Naegleria gruberi illuminates early eukaryotic versatility.</title>
        <authorList>
            <person name="Fritz-Laylin L.K."/>
            <person name="Prochnik S.E."/>
            <person name="Ginger M.L."/>
            <person name="Dacks J.B."/>
            <person name="Carpenter M.L."/>
            <person name="Field M.C."/>
            <person name="Kuo A."/>
            <person name="Paredez A."/>
            <person name="Chapman J."/>
            <person name="Pham J."/>
            <person name="Shu S."/>
            <person name="Neupane R."/>
            <person name="Cipriano M."/>
            <person name="Mancuso J."/>
            <person name="Tu H."/>
            <person name="Salamov A."/>
            <person name="Lindquist E."/>
            <person name="Shapiro H."/>
            <person name="Lucas S."/>
            <person name="Grigoriev I.V."/>
            <person name="Cande W.Z."/>
            <person name="Fulton C."/>
            <person name="Rokhsar D.S."/>
            <person name="Dawson S.C."/>
        </authorList>
    </citation>
    <scope>NUCLEOTIDE SEQUENCE [LARGE SCALE GENOMIC DNA]</scope>
    <source>
        <strain evidence="1 2">NEG-M</strain>
    </source>
</reference>
<name>D2W4P0_NAEGR</name>
<feature type="non-terminal residue" evidence="1">
    <location>
        <position position="437"/>
    </location>
</feature>
<protein>
    <submittedName>
        <fullName evidence="1">Predicted protein</fullName>
    </submittedName>
</protein>
<dbReference type="Proteomes" id="UP000006671">
    <property type="component" value="Unassembled WGS sequence"/>
</dbReference>
<dbReference type="EMBL" id="GG738972">
    <property type="protein sequence ID" value="EFC35960.1"/>
    <property type="molecule type" value="Genomic_DNA"/>
</dbReference>